<protein>
    <submittedName>
        <fullName evidence="4">DUF1707 domain-containing protein</fullName>
    </submittedName>
</protein>
<organism evidence="4 5">
    <name type="scientific">Paractinoplanes aksuensis</name>
    <dbReference type="NCBI Taxonomy" id="2939490"/>
    <lineage>
        <taxon>Bacteria</taxon>
        <taxon>Bacillati</taxon>
        <taxon>Actinomycetota</taxon>
        <taxon>Actinomycetes</taxon>
        <taxon>Micromonosporales</taxon>
        <taxon>Micromonosporaceae</taxon>
        <taxon>Paractinoplanes</taxon>
    </lineage>
</organism>
<dbReference type="PANTHER" id="PTHR40763">
    <property type="entry name" value="MEMBRANE PROTEIN-RELATED"/>
    <property type="match status" value="1"/>
</dbReference>
<evidence type="ECO:0000256" key="1">
    <source>
        <dbReference type="SAM" id="MobiDB-lite"/>
    </source>
</evidence>
<feature type="region of interest" description="Disordered" evidence="1">
    <location>
        <begin position="68"/>
        <end position="89"/>
    </location>
</feature>
<feature type="transmembrane region" description="Helical" evidence="2">
    <location>
        <begin position="94"/>
        <end position="113"/>
    </location>
</feature>
<evidence type="ECO:0000313" key="5">
    <source>
        <dbReference type="Proteomes" id="UP001523369"/>
    </source>
</evidence>
<keyword evidence="5" id="KW-1185">Reference proteome</keyword>
<dbReference type="Pfam" id="PF08044">
    <property type="entry name" value="DUF1707"/>
    <property type="match status" value="1"/>
</dbReference>
<sequence>MLGPMGREEMRAGDGDRKAVAEQLKTALDEGRLDLHEYDERLQRTYAAKTYRDLDGLLDDLPGTIPVQRSQVEPATSAPPPVTAPAKPNPTPWLGPYAGVVLVCTLIWLVTSIASGELLYFWPVWTMIPLILGFFGQRYGGGRGR</sequence>
<evidence type="ECO:0000313" key="4">
    <source>
        <dbReference type="EMBL" id="MCO8275714.1"/>
    </source>
</evidence>
<dbReference type="Proteomes" id="UP001523369">
    <property type="component" value="Unassembled WGS sequence"/>
</dbReference>
<dbReference type="EMBL" id="JAMYJR010000039">
    <property type="protein sequence ID" value="MCO8275714.1"/>
    <property type="molecule type" value="Genomic_DNA"/>
</dbReference>
<keyword evidence="2" id="KW-0472">Membrane</keyword>
<evidence type="ECO:0000259" key="3">
    <source>
        <dbReference type="Pfam" id="PF08044"/>
    </source>
</evidence>
<feature type="compositionally biased region" description="Pro residues" evidence="1">
    <location>
        <begin position="77"/>
        <end position="89"/>
    </location>
</feature>
<keyword evidence="2" id="KW-0812">Transmembrane</keyword>
<feature type="transmembrane region" description="Helical" evidence="2">
    <location>
        <begin position="119"/>
        <end position="136"/>
    </location>
</feature>
<evidence type="ECO:0000256" key="2">
    <source>
        <dbReference type="SAM" id="Phobius"/>
    </source>
</evidence>
<keyword evidence="2" id="KW-1133">Transmembrane helix</keyword>
<reference evidence="4 5" key="1">
    <citation type="submission" date="2022-06" db="EMBL/GenBank/DDBJ databases">
        <title>New Species of the Genus Actinoplanes, ActinopZanes ferrugineus.</title>
        <authorList>
            <person name="Ding P."/>
        </authorList>
    </citation>
    <scope>NUCLEOTIDE SEQUENCE [LARGE SCALE GENOMIC DNA]</scope>
    <source>
        <strain evidence="4 5">TRM88003</strain>
    </source>
</reference>
<name>A0ABT1DXV7_9ACTN</name>
<gene>
    <name evidence="4" type="ORF">M1L60_34555</name>
</gene>
<proteinExistence type="predicted"/>
<dbReference type="InterPro" id="IPR012551">
    <property type="entry name" value="DUF1707_SHOCT-like"/>
</dbReference>
<comment type="caution">
    <text evidence="4">The sequence shown here is derived from an EMBL/GenBank/DDBJ whole genome shotgun (WGS) entry which is preliminary data.</text>
</comment>
<dbReference type="PANTHER" id="PTHR40763:SF4">
    <property type="entry name" value="DUF1707 DOMAIN-CONTAINING PROTEIN"/>
    <property type="match status" value="1"/>
</dbReference>
<accession>A0ABT1DXV7</accession>
<feature type="domain" description="DUF1707" evidence="3">
    <location>
        <begin position="10"/>
        <end position="62"/>
    </location>
</feature>